<sequence>MSATTLQTQARNAYKAKEYDVALTLFNRAIGRAPSVQLYDNRAACNVRLNDLPAALKDAKHAIHLGREDATGYLRAGSVLSKMEKPEVALSIYAHGLKCVRHIGAGYEQLKKMHEQALGYCAPKNSVDPMTRLPRELALQVLDYLTFRERTKVSRTSPGWMKFIMSEPRFWQDLNLSGPNSKRVHSRFVSKAINIARKKLTAATLHNLTDFDKTLFALARHCPLEKLTLDATGLRGMEFVRALEPATTLKELRILKDTEMGETILRAVMQQHQSRLEVLQVAHIKRLTSPAHWTPVLSELSRLREFNLTIGYSESGLSDILAALVAGAPLLQRLTFHQHVGGSGIGPVDLDLSGCKNLTHLDLQVLMNTASDVSFPTSLRYLKLALISGFARPEFFAQDSSQLADLANLEEAHILVPGMDFDRFTSLFDLHKHSVSGVVPSLKVLSLLRPSIPAHAMLEMPPRLHSMERLSLRECLDLTDDKLEQIMMQLPKLEVLDVRGSKITGASLKTVIYGAKRIQVEQVDGAVDGITPLEGKSMVKELILNDCADLGRDAVDWARAMGVKVTYKMTGLEKGSKKIRY</sequence>
<dbReference type="SUPFAM" id="SSF52047">
    <property type="entry name" value="RNI-like"/>
    <property type="match status" value="1"/>
</dbReference>
<name>A0A2D3UST5_9PEZI</name>
<protein>
    <recommendedName>
        <fullName evidence="3">F-box domain-containing protein</fullName>
    </recommendedName>
</protein>
<dbReference type="SMART" id="SM00256">
    <property type="entry name" value="FBOX"/>
    <property type="match status" value="1"/>
</dbReference>
<evidence type="ECO:0000313" key="4">
    <source>
        <dbReference type="EMBL" id="CZT17928.1"/>
    </source>
</evidence>
<keyword evidence="5" id="KW-1185">Reference proteome</keyword>
<evidence type="ECO:0000256" key="1">
    <source>
        <dbReference type="ARBA" id="ARBA00022737"/>
    </source>
</evidence>
<evidence type="ECO:0000259" key="3">
    <source>
        <dbReference type="PROSITE" id="PS50181"/>
    </source>
</evidence>
<dbReference type="Pfam" id="PF12937">
    <property type="entry name" value="F-box-like"/>
    <property type="match status" value="1"/>
</dbReference>
<dbReference type="SUPFAM" id="SSF48452">
    <property type="entry name" value="TPR-like"/>
    <property type="match status" value="1"/>
</dbReference>
<dbReference type="Gene3D" id="3.80.10.10">
    <property type="entry name" value="Ribonuclease Inhibitor"/>
    <property type="match status" value="2"/>
</dbReference>
<dbReference type="PANTHER" id="PTHR22904">
    <property type="entry name" value="TPR REPEAT CONTAINING PROTEIN"/>
    <property type="match status" value="1"/>
</dbReference>
<feature type="unsure residue" description="D or N" evidence="4">
    <location>
        <position position="349"/>
    </location>
</feature>
<feature type="domain" description="F-box" evidence="3">
    <location>
        <begin position="127"/>
        <end position="174"/>
    </location>
</feature>
<dbReference type="STRING" id="112498.A0A2D3UST5"/>
<dbReference type="InterPro" id="IPR001810">
    <property type="entry name" value="F-box_dom"/>
</dbReference>
<organism evidence="4 5">
    <name type="scientific">Ramularia collo-cygni</name>
    <dbReference type="NCBI Taxonomy" id="112498"/>
    <lineage>
        <taxon>Eukaryota</taxon>
        <taxon>Fungi</taxon>
        <taxon>Dikarya</taxon>
        <taxon>Ascomycota</taxon>
        <taxon>Pezizomycotina</taxon>
        <taxon>Dothideomycetes</taxon>
        <taxon>Dothideomycetidae</taxon>
        <taxon>Mycosphaerellales</taxon>
        <taxon>Mycosphaerellaceae</taxon>
        <taxon>Ramularia</taxon>
    </lineage>
</organism>
<gene>
    <name evidence="4" type="ORF">RCC_03766</name>
</gene>
<keyword evidence="1" id="KW-0677">Repeat</keyword>
<dbReference type="SUPFAM" id="SSF81383">
    <property type="entry name" value="F-box domain"/>
    <property type="match status" value="1"/>
</dbReference>
<dbReference type="InterPro" id="IPR011990">
    <property type="entry name" value="TPR-like_helical_dom_sf"/>
</dbReference>
<dbReference type="Gene3D" id="1.25.40.10">
    <property type="entry name" value="Tetratricopeptide repeat domain"/>
    <property type="match status" value="1"/>
</dbReference>
<dbReference type="AlphaFoldDB" id="A0A2D3UST5"/>
<dbReference type="PROSITE" id="PS50181">
    <property type="entry name" value="FBOX"/>
    <property type="match status" value="1"/>
</dbReference>
<evidence type="ECO:0000313" key="5">
    <source>
        <dbReference type="Proteomes" id="UP000225277"/>
    </source>
</evidence>
<dbReference type="EMBL" id="FJUY01000005">
    <property type="protein sequence ID" value="CZT17928.1"/>
    <property type="molecule type" value="Genomic_DNA"/>
</dbReference>
<dbReference type="Proteomes" id="UP000225277">
    <property type="component" value="Unassembled WGS sequence"/>
</dbReference>
<keyword evidence="2" id="KW-0802">TPR repeat</keyword>
<dbReference type="InterPro" id="IPR032675">
    <property type="entry name" value="LRR_dom_sf"/>
</dbReference>
<accession>A0A2D3UST5</accession>
<reference evidence="4 5" key="1">
    <citation type="submission" date="2016-03" db="EMBL/GenBank/DDBJ databases">
        <authorList>
            <person name="Ploux O."/>
        </authorList>
    </citation>
    <scope>NUCLEOTIDE SEQUENCE [LARGE SCALE GENOMIC DNA]</scope>
    <source>
        <strain evidence="4 5">URUG2</strain>
    </source>
</reference>
<dbReference type="InterPro" id="IPR036047">
    <property type="entry name" value="F-box-like_dom_sf"/>
</dbReference>
<evidence type="ECO:0000256" key="2">
    <source>
        <dbReference type="ARBA" id="ARBA00022803"/>
    </source>
</evidence>
<dbReference type="GO" id="GO:0051879">
    <property type="term" value="F:Hsp90 protein binding"/>
    <property type="evidence" value="ECO:0007669"/>
    <property type="project" value="TreeGrafter"/>
</dbReference>
<dbReference type="OrthoDB" id="629492at2759"/>
<proteinExistence type="predicted"/>
<dbReference type="PANTHER" id="PTHR22904:SF523">
    <property type="entry name" value="STRESS-INDUCED-PHOSPHOPROTEIN 1"/>
    <property type="match status" value="1"/>
</dbReference>